<evidence type="ECO:0000313" key="4">
    <source>
        <dbReference type="Proteomes" id="UP000237755"/>
    </source>
</evidence>
<dbReference type="EMBL" id="MPZN01000005">
    <property type="protein sequence ID" value="PPL20051.1"/>
    <property type="molecule type" value="Genomic_DNA"/>
</dbReference>
<evidence type="ECO:0000313" key="3">
    <source>
        <dbReference type="EMBL" id="PPL20051.1"/>
    </source>
</evidence>
<evidence type="ECO:0008006" key="5">
    <source>
        <dbReference type="Google" id="ProtNLM"/>
    </source>
</evidence>
<protein>
    <recommendedName>
        <fullName evidence="5">Fimbrial assembly protein</fullName>
    </recommendedName>
</protein>
<evidence type="ECO:0000256" key="2">
    <source>
        <dbReference type="SAM" id="Phobius"/>
    </source>
</evidence>
<keyword evidence="2" id="KW-0812">Transmembrane</keyword>
<sequence length="248" mass="25783">MSAQKKGGVRADGVEIGGVPRVDLLPPEVRAAAASRVLRRRLGVGLLGVVTVVVLMVTAASVVTVGKTLQLLDAQATTAELLVEQGQYIEVRRVQQDLKAVSDARMVGSYTEVQWREYLRSVQASLPAGVTLRTATVNAASPLDEFVQATSPLQSPRIATLAMEAVSPTLPNVPLWLDGLAGLTGYAGASPDSVTFDDKTGVYTVALTLHVNGEALSARFVPEAPDAESPPTGTEAEPSGDAAAQGGN</sequence>
<name>A0ABX5AZH1_9MICO</name>
<reference evidence="3 4" key="1">
    <citation type="journal article" date="2008" name="Int. J. Syst. Evol. Microbiol.">
        <title>Leifsonia pindariensis sp. nov., isolated from the Pindari glacier of the Indian Himalayas, and emended description of the genus Leifsonia.</title>
        <authorList>
            <person name="Reddy G.S."/>
            <person name="Prabagaran S.R."/>
            <person name="Shivaji S."/>
        </authorList>
    </citation>
    <scope>NUCLEOTIDE SEQUENCE [LARGE SCALE GENOMIC DNA]</scope>
    <source>
        <strain evidence="3 4">PON 10</strain>
    </source>
</reference>
<keyword evidence="4" id="KW-1185">Reference proteome</keyword>
<comment type="caution">
    <text evidence="3">The sequence shown here is derived from an EMBL/GenBank/DDBJ whole genome shotgun (WGS) entry which is preliminary data.</text>
</comment>
<proteinExistence type="predicted"/>
<keyword evidence="2" id="KW-0472">Membrane</keyword>
<keyword evidence="2" id="KW-1133">Transmembrane helix</keyword>
<evidence type="ECO:0000256" key="1">
    <source>
        <dbReference type="SAM" id="MobiDB-lite"/>
    </source>
</evidence>
<gene>
    <name evidence="3" type="ORF">GY24_02805</name>
</gene>
<accession>A0ABX5AZH1</accession>
<feature type="region of interest" description="Disordered" evidence="1">
    <location>
        <begin position="222"/>
        <end position="248"/>
    </location>
</feature>
<feature type="transmembrane region" description="Helical" evidence="2">
    <location>
        <begin position="42"/>
        <end position="63"/>
    </location>
</feature>
<dbReference type="RefSeq" id="WP_104474261.1">
    <property type="nucleotide sequence ID" value="NZ_MPZN01000005.1"/>
</dbReference>
<dbReference type="Proteomes" id="UP000237755">
    <property type="component" value="Unassembled WGS sequence"/>
</dbReference>
<organism evidence="3 4">
    <name type="scientific">Microterricola pindariensis</name>
    <dbReference type="NCBI Taxonomy" id="478010"/>
    <lineage>
        <taxon>Bacteria</taxon>
        <taxon>Bacillati</taxon>
        <taxon>Actinomycetota</taxon>
        <taxon>Actinomycetes</taxon>
        <taxon>Micrococcales</taxon>
        <taxon>Microbacteriaceae</taxon>
        <taxon>Microterricola</taxon>
    </lineage>
</organism>